<evidence type="ECO:0000256" key="4">
    <source>
        <dbReference type="ARBA" id="ARBA00023098"/>
    </source>
</evidence>
<dbReference type="GO" id="GO:0005737">
    <property type="term" value="C:cytoplasm"/>
    <property type="evidence" value="ECO:0007669"/>
    <property type="project" value="UniProtKB-SubCell"/>
</dbReference>
<dbReference type="GO" id="GO:0009245">
    <property type="term" value="P:lipid A biosynthetic process"/>
    <property type="evidence" value="ECO:0007669"/>
    <property type="project" value="UniProtKB-UniRule"/>
</dbReference>
<comment type="pathway">
    <text evidence="6">Glycolipid biosynthesis; lipid IV(A) biosynthesis; lipid IV(A) from (3R)-3-hydroxytetradecanoyl-[acyl-carrier-protein] and UDP-N-acetyl-alpha-D-glucosamine: step 1/6.</text>
</comment>
<comment type="function">
    <text evidence="6">Involved in the biosynthesis of lipid A, a phosphorylated glycolipid that anchors the lipopolysaccharide to the outer membrane of the cell.</text>
</comment>
<dbReference type="SUPFAM" id="SSF51161">
    <property type="entry name" value="Trimeric LpxA-like enzymes"/>
    <property type="match status" value="1"/>
</dbReference>
<dbReference type="Gene3D" id="1.20.1180.10">
    <property type="entry name" value="Udp N-acetylglucosamine O-acyltransferase, C-terminal domain"/>
    <property type="match status" value="1"/>
</dbReference>
<feature type="domain" description="UDP N-acetylglucosamine O-acyltransferase C-terminal" evidence="7">
    <location>
        <begin position="177"/>
        <end position="257"/>
    </location>
</feature>
<organism evidence="8">
    <name type="scientific">uncultured delta proteobacterium</name>
    <dbReference type="NCBI Taxonomy" id="34034"/>
    <lineage>
        <taxon>Bacteria</taxon>
        <taxon>Deltaproteobacteria</taxon>
        <taxon>environmental samples</taxon>
    </lineage>
</organism>
<dbReference type="InterPro" id="IPR010137">
    <property type="entry name" value="Lipid_A_LpxA"/>
</dbReference>
<comment type="catalytic activity">
    <reaction evidence="6">
        <text>a (3R)-hydroxyacyl-[ACP] + UDP-N-acetyl-alpha-D-glucosamine = a UDP-3-O-[(3R)-3-hydroxyacyl]-N-acetyl-alpha-D-glucosamine + holo-[ACP]</text>
        <dbReference type="Rhea" id="RHEA:67812"/>
        <dbReference type="Rhea" id="RHEA-COMP:9685"/>
        <dbReference type="Rhea" id="RHEA-COMP:9945"/>
        <dbReference type="ChEBI" id="CHEBI:57705"/>
        <dbReference type="ChEBI" id="CHEBI:64479"/>
        <dbReference type="ChEBI" id="CHEBI:78827"/>
        <dbReference type="ChEBI" id="CHEBI:173225"/>
        <dbReference type="EC" id="2.3.1.129"/>
    </reaction>
</comment>
<dbReference type="CDD" id="cd03351">
    <property type="entry name" value="LbH_UDP-GlcNAc_AT"/>
    <property type="match status" value="1"/>
</dbReference>
<comment type="subunit">
    <text evidence="6">Homotrimer.</text>
</comment>
<comment type="subcellular location">
    <subcellularLocation>
        <location evidence="6">Cytoplasm</location>
    </subcellularLocation>
</comment>
<accession>A0A212JWE5</accession>
<dbReference type="AlphaFoldDB" id="A0A212JWE5"/>
<evidence type="ECO:0000259" key="7">
    <source>
        <dbReference type="Pfam" id="PF13720"/>
    </source>
</evidence>
<keyword evidence="5 6" id="KW-0012">Acyltransferase</keyword>
<dbReference type="UniPathway" id="UPA00359">
    <property type="reaction ID" value="UER00477"/>
</dbReference>
<dbReference type="GO" id="GO:0016020">
    <property type="term" value="C:membrane"/>
    <property type="evidence" value="ECO:0007669"/>
    <property type="project" value="GOC"/>
</dbReference>
<dbReference type="NCBIfam" id="TIGR01852">
    <property type="entry name" value="lipid_A_lpxA"/>
    <property type="match status" value="1"/>
</dbReference>
<dbReference type="Pfam" id="PF13720">
    <property type="entry name" value="Acetyltransf_11"/>
    <property type="match status" value="1"/>
</dbReference>
<dbReference type="PANTHER" id="PTHR43480">
    <property type="entry name" value="ACYL-[ACYL-CARRIER-PROTEIN]--UDP-N-ACETYLGLUCOSAMINE O-ACYLTRANSFERASE"/>
    <property type="match status" value="1"/>
</dbReference>
<evidence type="ECO:0000256" key="3">
    <source>
        <dbReference type="ARBA" id="ARBA00022679"/>
    </source>
</evidence>
<dbReference type="GO" id="GO:0008780">
    <property type="term" value="F:acyl-[acyl-carrier-protein]-UDP-N-acetylglucosamine O-acyltransferase activity"/>
    <property type="evidence" value="ECO:0007669"/>
    <property type="project" value="UniProtKB-UniRule"/>
</dbReference>
<comment type="similarity">
    <text evidence="6">Belongs to the transferase hexapeptide repeat family. LpxA subfamily.</text>
</comment>
<dbReference type="HAMAP" id="MF_00387">
    <property type="entry name" value="LpxA"/>
    <property type="match status" value="1"/>
</dbReference>
<dbReference type="InterPro" id="IPR037157">
    <property type="entry name" value="Acetyltransf_C_sf"/>
</dbReference>
<dbReference type="NCBIfam" id="NF003657">
    <property type="entry name" value="PRK05289.1"/>
    <property type="match status" value="1"/>
</dbReference>
<sequence length="268" mass="28707">MATNIHPTALVSPKAELGENVSIGHCAVVEANVVIGDHSSVEPFASVKAYTRMGRNNTIHSYAMVGGIPQDLKFHGEESWLEMGDNNHVREFATLHRGTEGGGGVTRIGSNNLFMAYIHIAHDCQLGDRIIMSNAATLAGHVIVEDGAILGGLCAVHQFCRIGTHAFVGGMTGVGMDTPPYMLASGHRGELHGPNLVGLRRMQVSRETLAAVRSAYRTIWLSGIPRQEALEQVEKDHASVPEVLRIVAFIRASERGVLAASSKEGNAE</sequence>
<dbReference type="EMBL" id="FLUQ01000002">
    <property type="protein sequence ID" value="SBW03615.1"/>
    <property type="molecule type" value="Genomic_DNA"/>
</dbReference>
<evidence type="ECO:0000256" key="5">
    <source>
        <dbReference type="ARBA" id="ARBA00023315"/>
    </source>
</evidence>
<reference evidence="8" key="1">
    <citation type="submission" date="2016-04" db="EMBL/GenBank/DDBJ databases">
        <authorList>
            <person name="Evans L.H."/>
            <person name="Alamgir A."/>
            <person name="Owens N."/>
            <person name="Weber N.D."/>
            <person name="Virtaneva K."/>
            <person name="Barbian K."/>
            <person name="Babar A."/>
            <person name="Rosenke K."/>
        </authorList>
    </citation>
    <scope>NUCLEOTIDE SEQUENCE</scope>
    <source>
        <strain evidence="8">86</strain>
    </source>
</reference>
<evidence type="ECO:0000313" key="8">
    <source>
        <dbReference type="EMBL" id="SBW03615.1"/>
    </source>
</evidence>
<name>A0A212JWE5_9DELT</name>
<keyword evidence="3 6" id="KW-0808">Transferase</keyword>
<dbReference type="InterPro" id="IPR011004">
    <property type="entry name" value="Trimer_LpxA-like_sf"/>
</dbReference>
<dbReference type="Gene3D" id="2.160.10.10">
    <property type="entry name" value="Hexapeptide repeat proteins"/>
    <property type="match status" value="1"/>
</dbReference>
<proteinExistence type="inferred from homology"/>
<protein>
    <recommendedName>
        <fullName evidence="6">Acyl-[acyl-carrier-protein]--UDP-N-acetylglucosamine O-acyltransferase</fullName>
        <shortName evidence="6">UDP-N-acetylglucosamine acyltransferase</shortName>
        <ecNumber evidence="6">2.3.1.129</ecNumber>
    </recommendedName>
</protein>
<evidence type="ECO:0000256" key="1">
    <source>
        <dbReference type="ARBA" id="ARBA00022516"/>
    </source>
</evidence>
<evidence type="ECO:0000256" key="2">
    <source>
        <dbReference type="ARBA" id="ARBA00022556"/>
    </source>
</evidence>
<keyword evidence="1 6" id="KW-0444">Lipid biosynthesis</keyword>
<keyword evidence="2 6" id="KW-0441">Lipid A biosynthesis</keyword>
<gene>
    <name evidence="6 8" type="primary">lpxA</name>
    <name evidence="8" type="ORF">KL86DPRO_20173</name>
</gene>
<dbReference type="PIRSF" id="PIRSF000456">
    <property type="entry name" value="UDP-GlcNAc_acltr"/>
    <property type="match status" value="1"/>
</dbReference>
<keyword evidence="4 6" id="KW-0443">Lipid metabolism</keyword>
<dbReference type="InterPro" id="IPR029098">
    <property type="entry name" value="Acetyltransf_C"/>
</dbReference>
<keyword evidence="6" id="KW-0963">Cytoplasm</keyword>
<keyword evidence="6" id="KW-0677">Repeat</keyword>
<dbReference type="EC" id="2.3.1.129" evidence="6"/>
<dbReference type="PANTHER" id="PTHR43480:SF1">
    <property type="entry name" value="ACYL-[ACYL-CARRIER-PROTEIN]--UDP-N-ACETYLGLUCOSAMINE O-ACYLTRANSFERASE, MITOCHONDRIAL-RELATED"/>
    <property type="match status" value="1"/>
</dbReference>
<evidence type="ECO:0000256" key="6">
    <source>
        <dbReference type="HAMAP-Rule" id="MF_00387"/>
    </source>
</evidence>